<dbReference type="Proteomes" id="UP000230750">
    <property type="component" value="Unassembled WGS sequence"/>
</dbReference>
<gene>
    <name evidence="1" type="ORF">BSL78_06551</name>
</gene>
<dbReference type="STRING" id="307972.A0A2G8L8G4"/>
<dbReference type="OrthoDB" id="7372432at2759"/>
<proteinExistence type="predicted"/>
<dbReference type="EMBL" id="MRZV01000172">
    <property type="protein sequence ID" value="PIK56534.1"/>
    <property type="molecule type" value="Genomic_DNA"/>
</dbReference>
<keyword evidence="2" id="KW-1185">Reference proteome</keyword>
<name>A0A2G8L8G4_STIJA</name>
<dbReference type="Gene3D" id="1.20.58.2190">
    <property type="match status" value="1"/>
</dbReference>
<organism evidence="1 2">
    <name type="scientific">Stichopus japonicus</name>
    <name type="common">Sea cucumber</name>
    <dbReference type="NCBI Taxonomy" id="307972"/>
    <lineage>
        <taxon>Eukaryota</taxon>
        <taxon>Metazoa</taxon>
        <taxon>Echinodermata</taxon>
        <taxon>Eleutherozoa</taxon>
        <taxon>Echinozoa</taxon>
        <taxon>Holothuroidea</taxon>
        <taxon>Aspidochirotacea</taxon>
        <taxon>Aspidochirotida</taxon>
        <taxon>Stichopodidae</taxon>
        <taxon>Apostichopus</taxon>
    </lineage>
</organism>
<sequence>MRCLYEGLLRGTKASGALTEGMRGVQEIRQFSHPSHWAGFTLIGCDVRLSNKSAMLGNALGDLLTTPSKCREALRVLLHLIEKSLQRINRGQANPMYTTQQSIVNKVGPVRGWQELLKSVGFRFEEEAGSSIPPSVFFPISDPGDQLLKASSSLQALLGLQSNTLSAICKMLPAPEAAQEVIAMVK</sequence>
<accession>A0A2G8L8G4</accession>
<comment type="caution">
    <text evidence="1">The sequence shown here is derived from an EMBL/GenBank/DDBJ whole genome shotgun (WGS) entry which is preliminary data.</text>
</comment>
<protein>
    <submittedName>
        <fullName evidence="1">Putative tetratricopeptide repeat protein 28</fullName>
    </submittedName>
</protein>
<reference evidence="1 2" key="1">
    <citation type="journal article" date="2017" name="PLoS Biol.">
        <title>The sea cucumber genome provides insights into morphological evolution and visceral regeneration.</title>
        <authorList>
            <person name="Zhang X."/>
            <person name="Sun L."/>
            <person name="Yuan J."/>
            <person name="Sun Y."/>
            <person name="Gao Y."/>
            <person name="Zhang L."/>
            <person name="Li S."/>
            <person name="Dai H."/>
            <person name="Hamel J.F."/>
            <person name="Liu C."/>
            <person name="Yu Y."/>
            <person name="Liu S."/>
            <person name="Lin W."/>
            <person name="Guo K."/>
            <person name="Jin S."/>
            <person name="Xu P."/>
            <person name="Storey K.B."/>
            <person name="Huan P."/>
            <person name="Zhang T."/>
            <person name="Zhou Y."/>
            <person name="Zhang J."/>
            <person name="Lin C."/>
            <person name="Li X."/>
            <person name="Xing L."/>
            <person name="Huo D."/>
            <person name="Sun M."/>
            <person name="Wang L."/>
            <person name="Mercier A."/>
            <person name="Li F."/>
            <person name="Yang H."/>
            <person name="Xiang J."/>
        </authorList>
    </citation>
    <scope>NUCLEOTIDE SEQUENCE [LARGE SCALE GENOMIC DNA]</scope>
    <source>
        <strain evidence="1">Shaxun</strain>
        <tissue evidence="1">Muscle</tissue>
    </source>
</reference>
<evidence type="ECO:0000313" key="1">
    <source>
        <dbReference type="EMBL" id="PIK56534.1"/>
    </source>
</evidence>
<dbReference type="AlphaFoldDB" id="A0A2G8L8G4"/>
<evidence type="ECO:0000313" key="2">
    <source>
        <dbReference type="Proteomes" id="UP000230750"/>
    </source>
</evidence>